<keyword evidence="1" id="KW-0802">TPR repeat</keyword>
<reference evidence="2 3" key="1">
    <citation type="submission" date="2018-09" db="EMBL/GenBank/DDBJ databases">
        <title>Zymobacter palmae IAM14233 (=T109) whole genome analysis.</title>
        <authorList>
            <person name="Yanase H."/>
        </authorList>
    </citation>
    <scope>NUCLEOTIDE SEQUENCE [LARGE SCALE GENOMIC DNA]</scope>
    <source>
        <strain evidence="2 3">IAM14233</strain>
    </source>
</reference>
<dbReference type="PROSITE" id="PS50005">
    <property type="entry name" value="TPR"/>
    <property type="match status" value="1"/>
</dbReference>
<evidence type="ECO:0000256" key="1">
    <source>
        <dbReference type="PROSITE-ProRule" id="PRU00339"/>
    </source>
</evidence>
<dbReference type="KEGG" id="zpl:ZBT109_0653"/>
<dbReference type="PIRSF" id="PIRSF020555">
    <property type="entry name" value="UCP020555"/>
    <property type="match status" value="1"/>
</dbReference>
<feature type="repeat" description="TPR" evidence="1">
    <location>
        <begin position="70"/>
        <end position="103"/>
    </location>
</feature>
<name>A0A348HCS9_9GAMM</name>
<accession>A0A348HCS9</accession>
<dbReference type="RefSeq" id="WP_038278150.1">
    <property type="nucleotide sequence ID" value="NZ_AP018933.1"/>
</dbReference>
<dbReference type="Pfam" id="PF16068">
    <property type="entry name" value="DUF4810"/>
    <property type="match status" value="1"/>
</dbReference>
<keyword evidence="3" id="KW-1185">Reference proteome</keyword>
<dbReference type="InterPro" id="IPR011990">
    <property type="entry name" value="TPR-like_helical_dom_sf"/>
</dbReference>
<evidence type="ECO:0000313" key="3">
    <source>
        <dbReference type="Proteomes" id="UP000267342"/>
    </source>
</evidence>
<dbReference type="AlphaFoldDB" id="A0A348HCS9"/>
<dbReference type="EMBL" id="AP018933">
    <property type="protein sequence ID" value="BBG29431.1"/>
    <property type="molecule type" value="Genomic_DNA"/>
</dbReference>
<proteinExistence type="predicted"/>
<sequence length="126" mass="14109">MGPRGIWVGLLAGMALLSGCASKPAPLYYWPGYQEQVYAHFQNETSAEQQIDILEKHLQKAQSKGMTPAPGYYAQLGMLYSLTGRMDEAVPAFEREQALFPESVPYMRFLMRNIKTDHGNARVHGS</sequence>
<dbReference type="Proteomes" id="UP000267342">
    <property type="component" value="Chromosome"/>
</dbReference>
<evidence type="ECO:0000313" key="2">
    <source>
        <dbReference type="EMBL" id="BBG29431.1"/>
    </source>
</evidence>
<protein>
    <submittedName>
        <fullName evidence="2">Uncharacterized protein conserved in bacteria</fullName>
    </submittedName>
</protein>
<dbReference type="OrthoDB" id="9800218at2"/>
<dbReference type="PROSITE" id="PS51257">
    <property type="entry name" value="PROKAR_LIPOPROTEIN"/>
    <property type="match status" value="1"/>
</dbReference>
<dbReference type="SUPFAM" id="SSF48452">
    <property type="entry name" value="TPR-like"/>
    <property type="match status" value="1"/>
</dbReference>
<gene>
    <name evidence="2" type="ORF">ZBT109_0653</name>
</gene>
<organism evidence="2 3">
    <name type="scientific">Zymobacter palmae</name>
    <dbReference type="NCBI Taxonomy" id="33074"/>
    <lineage>
        <taxon>Bacteria</taxon>
        <taxon>Pseudomonadati</taxon>
        <taxon>Pseudomonadota</taxon>
        <taxon>Gammaproteobacteria</taxon>
        <taxon>Oceanospirillales</taxon>
        <taxon>Halomonadaceae</taxon>
        <taxon>Zymobacter group</taxon>
        <taxon>Zymobacter</taxon>
    </lineage>
</organism>
<dbReference type="STRING" id="1123510.GCA_000620025_01969"/>
<dbReference type="InterPro" id="IPR019734">
    <property type="entry name" value="TPR_rpt"/>
</dbReference>
<dbReference type="InterPro" id="IPR014508">
    <property type="entry name" value="UCP020555_TPR-like"/>
</dbReference>